<dbReference type="Proteomes" id="UP000437131">
    <property type="component" value="Unassembled WGS sequence"/>
</dbReference>
<reference evidence="13 14" key="1">
    <citation type="submission" date="2019-11" db="EMBL/GenBank/DDBJ databases">
        <title>Isolation of a new High Light Tolerant Cyanobacteria.</title>
        <authorList>
            <person name="Dobson Z."/>
            <person name="Vaughn N."/>
            <person name="Vaughn M."/>
            <person name="Fromme P."/>
            <person name="Mazor Y."/>
        </authorList>
    </citation>
    <scope>NUCLEOTIDE SEQUENCE [LARGE SCALE GENOMIC DNA]</scope>
    <source>
        <strain evidence="13 14">0216</strain>
    </source>
</reference>
<proteinExistence type="predicted"/>
<keyword evidence="9" id="KW-0411">Iron-sulfur</keyword>
<name>A0A844GTT4_9CHRO</name>
<dbReference type="SUPFAM" id="SSF50022">
    <property type="entry name" value="ISP domain"/>
    <property type="match status" value="1"/>
</dbReference>
<dbReference type="GO" id="GO:0005737">
    <property type="term" value="C:cytoplasm"/>
    <property type="evidence" value="ECO:0007669"/>
    <property type="project" value="TreeGrafter"/>
</dbReference>
<keyword evidence="7" id="KW-0560">Oxidoreductase</keyword>
<dbReference type="AlphaFoldDB" id="A0A844GTT4"/>
<sequence>MTIAQHEEKNIKKSLTSLPIGGEDLNKFDYKEVWYPVFFVNDLHKDKPSRFTLLDEDLVIWWDKKDQQWRVFQDMCPHRLAPLSTGRIDEDGLLECPYHGWTFSGKGDCQSIPQQPEGENRHKSPRACVKSYPSAIAHDMLFVYAGKKENAFLTPMPITQPLMENVEKWTILKTFRDIPYDALTLLENVLDSSHVSYTHHGTVGNRSNGAPVELEVKTADRQGFTGFWAEGPRKGKLGSQSTTFIAPNLMWHDLTSKQLGRTMTVVYVTPISKGKCRVFALFPFQFASKIPQFFIKLTPQWYSHLNQNTILEDDQIFLHYQERYLEKLGGSRKFNQAFYLPTKSDLFVSELRKWVVNYNAYLFPEQEFPETPNHDQLIERYYSHTEQCSSCSGALKNIKTIRFSALIITGIVWSLIPLIFFYVEKLPNFIFPLVSIISVINFSLYLYLGKLEKRFYQGEKIPSRNRKS</sequence>
<keyword evidence="6 11" id="KW-1133">Transmembrane helix</keyword>
<evidence type="ECO:0000256" key="2">
    <source>
        <dbReference type="ARBA" id="ARBA00022692"/>
    </source>
</evidence>
<accession>A0A844GTT4</accession>
<evidence type="ECO:0000256" key="3">
    <source>
        <dbReference type="ARBA" id="ARBA00022714"/>
    </source>
</evidence>
<dbReference type="GO" id="GO:0046872">
    <property type="term" value="F:metal ion binding"/>
    <property type="evidence" value="ECO:0007669"/>
    <property type="project" value="UniProtKB-KW"/>
</dbReference>
<evidence type="ECO:0000256" key="6">
    <source>
        <dbReference type="ARBA" id="ARBA00022989"/>
    </source>
</evidence>
<dbReference type="Gene3D" id="3.90.380.10">
    <property type="entry name" value="Naphthalene 1,2-dioxygenase Alpha Subunit, Chain A, domain 1"/>
    <property type="match status" value="1"/>
</dbReference>
<gene>
    <name evidence="13" type="ORF">GGC33_05105</name>
</gene>
<evidence type="ECO:0000313" key="14">
    <source>
        <dbReference type="Proteomes" id="UP000437131"/>
    </source>
</evidence>
<evidence type="ECO:0000256" key="7">
    <source>
        <dbReference type="ARBA" id="ARBA00023002"/>
    </source>
</evidence>
<evidence type="ECO:0000256" key="8">
    <source>
        <dbReference type="ARBA" id="ARBA00023004"/>
    </source>
</evidence>
<dbReference type="GO" id="GO:0010277">
    <property type="term" value="F:chlorophyllide a oxygenase activity"/>
    <property type="evidence" value="ECO:0007669"/>
    <property type="project" value="InterPro"/>
</dbReference>
<feature type="domain" description="Rieske" evidence="12">
    <location>
        <begin position="34"/>
        <end position="143"/>
    </location>
</feature>
<comment type="subcellular location">
    <subcellularLocation>
        <location evidence="1">Membrane</location>
    </subcellularLocation>
</comment>
<dbReference type="EMBL" id="WMIA01000004">
    <property type="protein sequence ID" value="MTF38299.1"/>
    <property type="molecule type" value="Genomic_DNA"/>
</dbReference>
<dbReference type="Pfam" id="PF00355">
    <property type="entry name" value="Rieske"/>
    <property type="match status" value="1"/>
</dbReference>
<evidence type="ECO:0000259" key="12">
    <source>
        <dbReference type="PROSITE" id="PS51296"/>
    </source>
</evidence>
<dbReference type="CDD" id="cd03480">
    <property type="entry name" value="Rieske_RO_Alpha_PaO"/>
    <property type="match status" value="1"/>
</dbReference>
<dbReference type="PANTHER" id="PTHR21266:SF32">
    <property type="entry name" value="CHOLESTEROL 7-DESATURASE NVD"/>
    <property type="match status" value="1"/>
</dbReference>
<dbReference type="InterPro" id="IPR013626">
    <property type="entry name" value="PaO"/>
</dbReference>
<keyword evidence="10 11" id="KW-0472">Membrane</keyword>
<keyword evidence="4" id="KW-0479">Metal-binding</keyword>
<evidence type="ECO:0000256" key="11">
    <source>
        <dbReference type="SAM" id="Phobius"/>
    </source>
</evidence>
<dbReference type="InterPro" id="IPR050584">
    <property type="entry name" value="Cholesterol_7-desaturase"/>
</dbReference>
<dbReference type="GO" id="GO:0051537">
    <property type="term" value="F:2 iron, 2 sulfur cluster binding"/>
    <property type="evidence" value="ECO:0007669"/>
    <property type="project" value="UniProtKB-KW"/>
</dbReference>
<evidence type="ECO:0000256" key="1">
    <source>
        <dbReference type="ARBA" id="ARBA00004370"/>
    </source>
</evidence>
<keyword evidence="8" id="KW-0408">Iron</keyword>
<dbReference type="Pfam" id="PF08417">
    <property type="entry name" value="PaO"/>
    <property type="match status" value="1"/>
</dbReference>
<dbReference type="RefSeq" id="WP_155083205.1">
    <property type="nucleotide sequence ID" value="NZ_WMIA01000004.1"/>
</dbReference>
<dbReference type="SUPFAM" id="SSF55961">
    <property type="entry name" value="Bet v1-like"/>
    <property type="match status" value="1"/>
</dbReference>
<dbReference type="PROSITE" id="PS51296">
    <property type="entry name" value="RIESKE"/>
    <property type="match status" value="1"/>
</dbReference>
<evidence type="ECO:0000256" key="9">
    <source>
        <dbReference type="ARBA" id="ARBA00023014"/>
    </source>
</evidence>
<evidence type="ECO:0000256" key="4">
    <source>
        <dbReference type="ARBA" id="ARBA00022723"/>
    </source>
</evidence>
<dbReference type="InterPro" id="IPR017941">
    <property type="entry name" value="Rieske_2Fe-2S"/>
</dbReference>
<feature type="transmembrane region" description="Helical" evidence="11">
    <location>
        <begin position="429"/>
        <end position="448"/>
    </location>
</feature>
<protein>
    <submittedName>
        <fullName evidence="13">Rieske 2Fe-2S domain-containing protein</fullName>
    </submittedName>
</protein>
<feature type="transmembrane region" description="Helical" evidence="11">
    <location>
        <begin position="403"/>
        <end position="423"/>
    </location>
</feature>
<keyword evidence="3" id="KW-0001">2Fe-2S</keyword>
<organism evidence="13 14">
    <name type="scientific">Cyanobacterium aponinum 0216</name>
    <dbReference type="NCBI Taxonomy" id="2676140"/>
    <lineage>
        <taxon>Bacteria</taxon>
        <taxon>Bacillati</taxon>
        <taxon>Cyanobacteriota</taxon>
        <taxon>Cyanophyceae</taxon>
        <taxon>Oscillatoriophycideae</taxon>
        <taxon>Chroococcales</taxon>
        <taxon>Geminocystaceae</taxon>
        <taxon>Cyanobacterium</taxon>
    </lineage>
</organism>
<dbReference type="GO" id="GO:0016705">
    <property type="term" value="F:oxidoreductase activity, acting on paired donors, with incorporation or reduction of molecular oxygen"/>
    <property type="evidence" value="ECO:0007669"/>
    <property type="project" value="UniProtKB-ARBA"/>
</dbReference>
<dbReference type="GO" id="GO:0016020">
    <property type="term" value="C:membrane"/>
    <property type="evidence" value="ECO:0007669"/>
    <property type="project" value="UniProtKB-SubCell"/>
</dbReference>
<comment type="caution">
    <text evidence="13">The sequence shown here is derived from an EMBL/GenBank/DDBJ whole genome shotgun (WGS) entry which is preliminary data.</text>
</comment>
<evidence type="ECO:0000256" key="5">
    <source>
        <dbReference type="ARBA" id="ARBA00022946"/>
    </source>
</evidence>
<evidence type="ECO:0000313" key="13">
    <source>
        <dbReference type="EMBL" id="MTF38299.1"/>
    </source>
</evidence>
<keyword evidence="5" id="KW-0809">Transit peptide</keyword>
<evidence type="ECO:0000256" key="10">
    <source>
        <dbReference type="ARBA" id="ARBA00023136"/>
    </source>
</evidence>
<keyword evidence="2 11" id="KW-0812">Transmembrane</keyword>
<dbReference type="InterPro" id="IPR036922">
    <property type="entry name" value="Rieske_2Fe-2S_sf"/>
</dbReference>
<dbReference type="Gene3D" id="2.102.10.10">
    <property type="entry name" value="Rieske [2Fe-2S] iron-sulphur domain"/>
    <property type="match status" value="1"/>
</dbReference>
<dbReference type="PANTHER" id="PTHR21266">
    <property type="entry name" value="IRON-SULFUR DOMAIN CONTAINING PROTEIN"/>
    <property type="match status" value="1"/>
</dbReference>